<evidence type="ECO:0000259" key="2">
    <source>
        <dbReference type="PROSITE" id="PS50263"/>
    </source>
</evidence>
<keyword evidence="1" id="KW-0378">Hydrolase</keyword>
<dbReference type="GO" id="GO:0016811">
    <property type="term" value="F:hydrolase activity, acting on carbon-nitrogen (but not peptide) bonds, in linear amides"/>
    <property type="evidence" value="ECO:0007669"/>
    <property type="project" value="UniProtKB-ARBA"/>
</dbReference>
<dbReference type="CDD" id="cd07197">
    <property type="entry name" value="nitrilase"/>
    <property type="match status" value="1"/>
</dbReference>
<dbReference type="AlphaFoldDB" id="A0A6G8Q6F6"/>
<proteinExistence type="predicted"/>
<dbReference type="Proteomes" id="UP000501452">
    <property type="component" value="Chromosome"/>
</dbReference>
<dbReference type="SUPFAM" id="SSF56317">
    <property type="entry name" value="Carbon-nitrogen hydrolase"/>
    <property type="match status" value="1"/>
</dbReference>
<dbReference type="PANTHER" id="PTHR43674">
    <property type="entry name" value="NITRILASE C965.09-RELATED"/>
    <property type="match status" value="1"/>
</dbReference>
<feature type="domain" description="CN hydrolase" evidence="2">
    <location>
        <begin position="16"/>
        <end position="279"/>
    </location>
</feature>
<reference evidence="3 4" key="1">
    <citation type="submission" date="2019-10" db="EMBL/GenBank/DDBJ databases">
        <title>Rubrobacter sp nov SCSIO 52090 isolated from a deep-sea sediment in the South China Sea.</title>
        <authorList>
            <person name="Chen R.W."/>
        </authorList>
    </citation>
    <scope>NUCLEOTIDE SEQUENCE [LARGE SCALE GENOMIC DNA]</scope>
    <source>
        <strain evidence="3 4">SCSIO 52909</strain>
    </source>
</reference>
<sequence>MAEVIRADFTGGSPMPTQAVATLNLGPKPGDLEHNLSLAERAIREAKSLEPDLRWVVLPELFTCGYSALETVHLSAEDAERGESARFFVSLARELGLCIAYGFAETVPGSVTGVFDSANLVGAGGVIATYRKRNLVETTPEYRVFTPGVELPVVEAGGLRVALAVCWDLGFPEVAREAAARGADLVLAPAAWRDPWGAQYGLACAARALDSGIHLASANQIGDYPEARFSATGHVYGPDGARISHGFGAASLADMDPGAPERWRGFYGDTLPERERVSVVGGEPLEIERSAVSPLGLRPTLSAVSRLSLADS</sequence>
<keyword evidence="4" id="KW-1185">Reference proteome</keyword>
<dbReference type="Pfam" id="PF00795">
    <property type="entry name" value="CN_hydrolase"/>
    <property type="match status" value="1"/>
</dbReference>
<evidence type="ECO:0000256" key="1">
    <source>
        <dbReference type="ARBA" id="ARBA00022801"/>
    </source>
</evidence>
<dbReference type="InterPro" id="IPR003010">
    <property type="entry name" value="C-N_Hydrolase"/>
</dbReference>
<protein>
    <recommendedName>
        <fullName evidence="2">CN hydrolase domain-containing protein</fullName>
    </recommendedName>
</protein>
<evidence type="ECO:0000313" key="4">
    <source>
        <dbReference type="Proteomes" id="UP000501452"/>
    </source>
</evidence>
<name>A0A6G8Q6F6_9ACTN</name>
<dbReference type="InterPro" id="IPR036526">
    <property type="entry name" value="C-N_Hydrolase_sf"/>
</dbReference>
<dbReference type="KEGG" id="rub:GBA63_04655"/>
<accession>A0A6G8Q6F6</accession>
<evidence type="ECO:0000313" key="3">
    <source>
        <dbReference type="EMBL" id="QIN82008.1"/>
    </source>
</evidence>
<dbReference type="InterPro" id="IPR050345">
    <property type="entry name" value="Aliph_Amidase/BUP"/>
</dbReference>
<dbReference type="Gene3D" id="3.60.110.10">
    <property type="entry name" value="Carbon-nitrogen hydrolase"/>
    <property type="match status" value="1"/>
</dbReference>
<dbReference type="PROSITE" id="PS50263">
    <property type="entry name" value="CN_HYDROLASE"/>
    <property type="match status" value="1"/>
</dbReference>
<organism evidence="3 4">
    <name type="scientific">Rubrobacter tropicus</name>
    <dbReference type="NCBI Taxonomy" id="2653851"/>
    <lineage>
        <taxon>Bacteria</taxon>
        <taxon>Bacillati</taxon>
        <taxon>Actinomycetota</taxon>
        <taxon>Rubrobacteria</taxon>
        <taxon>Rubrobacterales</taxon>
        <taxon>Rubrobacteraceae</taxon>
        <taxon>Rubrobacter</taxon>
    </lineage>
</organism>
<dbReference type="EMBL" id="CP045119">
    <property type="protein sequence ID" value="QIN82008.1"/>
    <property type="molecule type" value="Genomic_DNA"/>
</dbReference>
<dbReference type="PANTHER" id="PTHR43674:SF2">
    <property type="entry name" value="BETA-UREIDOPROPIONASE"/>
    <property type="match status" value="1"/>
</dbReference>
<gene>
    <name evidence="3" type="ORF">GBA63_04655</name>
</gene>